<gene>
    <name evidence="1" type="ORF">MFORT_02724</name>
</gene>
<dbReference type="PATRIC" id="fig|1214102.3.peg.540"/>
<accession>K0VLE1</accession>
<evidence type="ECO:0000313" key="1">
    <source>
        <dbReference type="EMBL" id="EJZ15788.1"/>
    </source>
</evidence>
<dbReference type="HOGENOM" id="CLU_2494541_0_0_11"/>
<sequence length="86" mass="10324">MIYTTQEQREQRFTDWWKNYGKPWAEVRTAAGNTCWTDDIEERRALFMRRYQRPEPPKSLPSVSLATIRGKHRRWVPVTVREQSAA</sequence>
<evidence type="ECO:0000313" key="2">
    <source>
        <dbReference type="Proteomes" id="UP000006043"/>
    </source>
</evidence>
<comment type="caution">
    <text evidence="1">The sequence shown here is derived from an EMBL/GenBank/DDBJ whole genome shotgun (WGS) entry which is preliminary data.</text>
</comment>
<dbReference type="EMBL" id="ALQB01000006">
    <property type="protein sequence ID" value="EJZ15788.1"/>
    <property type="molecule type" value="Genomic_DNA"/>
</dbReference>
<proteinExistence type="predicted"/>
<organism evidence="1 2">
    <name type="scientific">Mycolicibacterium fortuitum subsp. fortuitum DSM 46621 = ATCC 6841 = JCM 6387</name>
    <dbReference type="NCBI Taxonomy" id="1214102"/>
    <lineage>
        <taxon>Bacteria</taxon>
        <taxon>Bacillati</taxon>
        <taxon>Actinomycetota</taxon>
        <taxon>Actinomycetes</taxon>
        <taxon>Mycobacteriales</taxon>
        <taxon>Mycobacteriaceae</taxon>
        <taxon>Mycolicibacterium</taxon>
    </lineage>
</organism>
<dbReference type="AlphaFoldDB" id="K0VLE1"/>
<dbReference type="GeneID" id="93411104"/>
<name>K0VLE1_MYCFO</name>
<dbReference type="Proteomes" id="UP000006043">
    <property type="component" value="Unassembled WGS sequence"/>
</dbReference>
<protein>
    <submittedName>
        <fullName evidence="1">Uncharacterized protein</fullName>
    </submittedName>
</protein>
<dbReference type="RefSeq" id="WP_003880413.1">
    <property type="nucleotide sequence ID" value="NZ_JH814723.1"/>
</dbReference>
<reference evidence="1 2" key="1">
    <citation type="journal article" date="2012" name="J. Bacteriol.">
        <title>Complete Genome Sequence of Mycobacterium fortuitum subsp. fortuitum Type Strain DSM46621.</title>
        <authorList>
            <person name="Ho Y.S."/>
            <person name="Adroub S.A."/>
            <person name="Aleisa F."/>
            <person name="Mahmood H."/>
            <person name="Othoum G."/>
            <person name="Rashid F."/>
            <person name="Zaher M."/>
            <person name="Ali S."/>
            <person name="Bitter W."/>
            <person name="Pain A."/>
            <person name="Abdallah A.M."/>
        </authorList>
    </citation>
    <scope>NUCLEOTIDE SEQUENCE [LARGE SCALE GENOMIC DNA]</scope>
    <source>
        <strain evidence="2">DSM46621</strain>
    </source>
</reference>